<dbReference type="Gene3D" id="3.40.630.30">
    <property type="match status" value="1"/>
</dbReference>
<dbReference type="InterPro" id="IPR016181">
    <property type="entry name" value="Acyl_CoA_acyltransferase"/>
</dbReference>
<protein>
    <recommendedName>
        <fullName evidence="1">N-acetyltransferase domain-containing protein</fullName>
    </recommendedName>
</protein>
<gene>
    <name evidence="2" type="ORF">GCM10007884_48650</name>
</gene>
<dbReference type="PANTHER" id="PTHR43415">
    <property type="entry name" value="SPERMIDINE N(1)-ACETYLTRANSFERASE"/>
    <property type="match status" value="1"/>
</dbReference>
<accession>A0ABQ6DF07</accession>
<feature type="domain" description="N-acetyltransferase" evidence="1">
    <location>
        <begin position="17"/>
        <end position="177"/>
    </location>
</feature>
<proteinExistence type="predicted"/>
<evidence type="ECO:0000259" key="1">
    <source>
        <dbReference type="PROSITE" id="PS51186"/>
    </source>
</evidence>
<sequence>MECTMLNESKTLPGVFVDLRPIEVSDAVATCKWRSADRARHLNQGAQTPNDQARWIASRPQSEHNFIIQLKSNQPVGMLSLVDVDERNSRAETGRFLIGEEDLVKGQPVAIEAMALLYDFAFNGLGLARLYGTIAASNTLMIKWQKFLGMKQEGVLRNHYRIGGEFQDAVAMGILEDEYRTVFLARAKALMAAGKVPVPTT</sequence>
<dbReference type="EMBL" id="BSPG01000058">
    <property type="protein sequence ID" value="GLS46868.1"/>
    <property type="molecule type" value="Genomic_DNA"/>
</dbReference>
<dbReference type="PANTHER" id="PTHR43415:SF3">
    <property type="entry name" value="GNAT-FAMILY ACETYLTRANSFERASE"/>
    <property type="match status" value="1"/>
</dbReference>
<evidence type="ECO:0000313" key="3">
    <source>
        <dbReference type="Proteomes" id="UP001156881"/>
    </source>
</evidence>
<comment type="caution">
    <text evidence="2">The sequence shown here is derived from an EMBL/GenBank/DDBJ whole genome shotgun (WGS) entry which is preliminary data.</text>
</comment>
<reference evidence="3" key="1">
    <citation type="journal article" date="2019" name="Int. J. Syst. Evol. Microbiol.">
        <title>The Global Catalogue of Microorganisms (GCM) 10K type strain sequencing project: providing services to taxonomists for standard genome sequencing and annotation.</title>
        <authorList>
            <consortium name="The Broad Institute Genomics Platform"/>
            <consortium name="The Broad Institute Genome Sequencing Center for Infectious Disease"/>
            <person name="Wu L."/>
            <person name="Ma J."/>
        </authorList>
    </citation>
    <scope>NUCLEOTIDE SEQUENCE [LARGE SCALE GENOMIC DNA]</scope>
    <source>
        <strain evidence="3">NBRC 107710</strain>
    </source>
</reference>
<dbReference type="Pfam" id="PF13302">
    <property type="entry name" value="Acetyltransf_3"/>
    <property type="match status" value="1"/>
</dbReference>
<dbReference type="PROSITE" id="PS51186">
    <property type="entry name" value="GNAT"/>
    <property type="match status" value="1"/>
</dbReference>
<dbReference type="SUPFAM" id="SSF55729">
    <property type="entry name" value="Acyl-CoA N-acyltransferases (Nat)"/>
    <property type="match status" value="1"/>
</dbReference>
<dbReference type="Proteomes" id="UP001156881">
    <property type="component" value="Unassembled WGS sequence"/>
</dbReference>
<name>A0ABQ6DF07_9HYPH</name>
<keyword evidence="3" id="KW-1185">Reference proteome</keyword>
<organism evidence="2 3">
    <name type="scientific">Methylobacterium brachythecii</name>
    <dbReference type="NCBI Taxonomy" id="1176177"/>
    <lineage>
        <taxon>Bacteria</taxon>
        <taxon>Pseudomonadati</taxon>
        <taxon>Pseudomonadota</taxon>
        <taxon>Alphaproteobacteria</taxon>
        <taxon>Hyphomicrobiales</taxon>
        <taxon>Methylobacteriaceae</taxon>
        <taxon>Methylobacterium</taxon>
    </lineage>
</organism>
<evidence type="ECO:0000313" key="2">
    <source>
        <dbReference type="EMBL" id="GLS46868.1"/>
    </source>
</evidence>
<dbReference type="InterPro" id="IPR000182">
    <property type="entry name" value="GNAT_dom"/>
</dbReference>